<comment type="caution">
    <text evidence="1">The sequence shown here is derived from an EMBL/GenBank/DDBJ whole genome shotgun (WGS) entry which is preliminary data.</text>
</comment>
<proteinExistence type="predicted"/>
<organism evidence="1 2">
    <name type="scientific">Corchorus olitorius</name>
    <dbReference type="NCBI Taxonomy" id="93759"/>
    <lineage>
        <taxon>Eukaryota</taxon>
        <taxon>Viridiplantae</taxon>
        <taxon>Streptophyta</taxon>
        <taxon>Embryophyta</taxon>
        <taxon>Tracheophyta</taxon>
        <taxon>Spermatophyta</taxon>
        <taxon>Magnoliopsida</taxon>
        <taxon>eudicotyledons</taxon>
        <taxon>Gunneridae</taxon>
        <taxon>Pentapetalae</taxon>
        <taxon>rosids</taxon>
        <taxon>malvids</taxon>
        <taxon>Malvales</taxon>
        <taxon>Malvaceae</taxon>
        <taxon>Grewioideae</taxon>
        <taxon>Apeibeae</taxon>
        <taxon>Corchorus</taxon>
    </lineage>
</organism>
<dbReference type="AlphaFoldDB" id="A0A1R3JQQ8"/>
<dbReference type="Proteomes" id="UP000187203">
    <property type="component" value="Unassembled WGS sequence"/>
</dbReference>
<protein>
    <submittedName>
        <fullName evidence="1">Uncharacterized protein</fullName>
    </submittedName>
</protein>
<sequence>MSHVLSPRIPGFVKTLSWQRGSQHRTGFFPGGSYLLTWQFEEGHDLLVPTEACHFIRAP</sequence>
<evidence type="ECO:0000313" key="2">
    <source>
        <dbReference type="Proteomes" id="UP000187203"/>
    </source>
</evidence>
<reference evidence="2" key="1">
    <citation type="submission" date="2013-09" db="EMBL/GenBank/DDBJ databases">
        <title>Corchorus olitorius genome sequencing.</title>
        <authorList>
            <person name="Alam M."/>
            <person name="Haque M.S."/>
            <person name="Islam M.S."/>
            <person name="Emdad E.M."/>
            <person name="Islam M.M."/>
            <person name="Ahmed B."/>
            <person name="Halim A."/>
            <person name="Hossen Q.M.M."/>
            <person name="Hossain M.Z."/>
            <person name="Ahmed R."/>
            <person name="Khan M.M."/>
            <person name="Islam R."/>
            <person name="Rashid M.M."/>
            <person name="Khan S.A."/>
            <person name="Rahman M.S."/>
            <person name="Alam M."/>
            <person name="Yahiya A.S."/>
            <person name="Khan M.S."/>
            <person name="Azam M.S."/>
            <person name="Haque T."/>
            <person name="Lashkar M.Z.H."/>
            <person name="Akhand A.I."/>
            <person name="Morshed G."/>
            <person name="Roy S."/>
            <person name="Uddin K.S."/>
            <person name="Rabeya T."/>
            <person name="Hossain A.S."/>
            <person name="Chowdhury A."/>
            <person name="Snigdha A.R."/>
            <person name="Mortoza M.S."/>
            <person name="Matin S.A."/>
            <person name="Hoque S.M.E."/>
            <person name="Islam M.K."/>
            <person name="Roy D.K."/>
            <person name="Haider R."/>
            <person name="Moosa M.M."/>
            <person name="Elias S.M."/>
            <person name="Hasan A.M."/>
            <person name="Jahan S."/>
            <person name="Shafiuddin M."/>
            <person name="Mahmood N."/>
            <person name="Shommy N.S."/>
        </authorList>
    </citation>
    <scope>NUCLEOTIDE SEQUENCE [LARGE SCALE GENOMIC DNA]</scope>
    <source>
        <strain evidence="2">cv. O-4</strain>
    </source>
</reference>
<accession>A0A1R3JQQ8</accession>
<keyword evidence="2" id="KW-1185">Reference proteome</keyword>
<name>A0A1R3JQQ8_9ROSI</name>
<gene>
    <name evidence="1" type="ORF">COLO4_14895</name>
</gene>
<evidence type="ECO:0000313" key="1">
    <source>
        <dbReference type="EMBL" id="OMO97081.1"/>
    </source>
</evidence>
<dbReference type="EMBL" id="AWUE01015482">
    <property type="protein sequence ID" value="OMO97081.1"/>
    <property type="molecule type" value="Genomic_DNA"/>
</dbReference>